<evidence type="ECO:0000256" key="10">
    <source>
        <dbReference type="ARBA" id="ARBA00023303"/>
    </source>
</evidence>
<keyword evidence="8" id="KW-0406">Ion transport</keyword>
<dbReference type="EMBL" id="MU826853">
    <property type="protein sequence ID" value="KAJ7370951.1"/>
    <property type="molecule type" value="Genomic_DNA"/>
</dbReference>
<dbReference type="PANTHER" id="PTHR11537:SF113">
    <property type="entry name" value="POTASSIUM VOLTAGE-GATED CHANNEL PROTEIN SHAKER"/>
    <property type="match status" value="1"/>
</dbReference>
<evidence type="ECO:0000256" key="9">
    <source>
        <dbReference type="ARBA" id="ARBA00023136"/>
    </source>
</evidence>
<feature type="compositionally biased region" description="Basic and acidic residues" evidence="11">
    <location>
        <begin position="302"/>
        <end position="312"/>
    </location>
</feature>
<feature type="compositionally biased region" description="Basic and acidic residues" evidence="11">
    <location>
        <begin position="248"/>
        <end position="262"/>
    </location>
</feature>
<comment type="caution">
    <text evidence="13">The sequence shown here is derived from an EMBL/GenBank/DDBJ whole genome shotgun (WGS) entry which is preliminary data.</text>
</comment>
<evidence type="ECO:0000313" key="14">
    <source>
        <dbReference type="Proteomes" id="UP001163046"/>
    </source>
</evidence>
<dbReference type="PANTHER" id="PTHR11537">
    <property type="entry name" value="VOLTAGE-GATED POTASSIUM CHANNEL"/>
    <property type="match status" value="1"/>
</dbReference>
<keyword evidence="2" id="KW-0813">Transport</keyword>
<organism evidence="13 14">
    <name type="scientific">Desmophyllum pertusum</name>
    <dbReference type="NCBI Taxonomy" id="174260"/>
    <lineage>
        <taxon>Eukaryota</taxon>
        <taxon>Metazoa</taxon>
        <taxon>Cnidaria</taxon>
        <taxon>Anthozoa</taxon>
        <taxon>Hexacorallia</taxon>
        <taxon>Scleractinia</taxon>
        <taxon>Caryophylliina</taxon>
        <taxon>Caryophylliidae</taxon>
        <taxon>Desmophyllum</taxon>
    </lineage>
</organism>
<evidence type="ECO:0000256" key="1">
    <source>
        <dbReference type="ARBA" id="ARBA00004141"/>
    </source>
</evidence>
<evidence type="ECO:0000256" key="11">
    <source>
        <dbReference type="SAM" id="MobiDB-lite"/>
    </source>
</evidence>
<evidence type="ECO:0000256" key="6">
    <source>
        <dbReference type="ARBA" id="ARBA00022958"/>
    </source>
</evidence>
<evidence type="ECO:0000256" key="8">
    <source>
        <dbReference type="ARBA" id="ARBA00023065"/>
    </source>
</evidence>
<keyword evidence="3" id="KW-0633">Potassium transport</keyword>
<dbReference type="Gene3D" id="1.10.287.70">
    <property type="match status" value="1"/>
</dbReference>
<dbReference type="SUPFAM" id="SSF54695">
    <property type="entry name" value="POZ domain"/>
    <property type="match status" value="1"/>
</dbReference>
<evidence type="ECO:0000256" key="3">
    <source>
        <dbReference type="ARBA" id="ARBA00022538"/>
    </source>
</evidence>
<dbReference type="FunFam" id="1.10.287.70:FF:000028">
    <property type="entry name" value="potassium voltage-gated channel subfamily D member 3"/>
    <property type="match status" value="1"/>
</dbReference>
<feature type="compositionally biased region" description="Polar residues" evidence="11">
    <location>
        <begin position="265"/>
        <end position="275"/>
    </location>
</feature>
<sequence length="312" mass="34237">MLTTATTSASTSSDPNGAPSGNYRGYKQLMSRFDGLAKYNPANMDDPIIINVGGKRFETYEETLARFPDTLLGSASPTGILFDRHRSAFDAILYYYQSGGTIIRPEHVPPHVFINEVVFYDLPEEAVQIVQQEAGIAEEPEEKPMPNNYYMGVVWNTLEYPNSSNCVYYAEGGPDSDFQSIPHAFWWAVVTMTTVGYGDVSPISLPGKIVGALCAISGVLTIALPVPVIVSNFENFYNKELNRRKEEELKKAEEAREKEAQKKAGSTNSKQSSELDITDGTKPPKSPKGVLVCGMNNGEENSSDKTAHTTVV</sequence>
<keyword evidence="9" id="KW-0472">Membrane</keyword>
<dbReference type="InterPro" id="IPR005821">
    <property type="entry name" value="Ion_trans_dom"/>
</dbReference>
<reference evidence="13" key="1">
    <citation type="submission" date="2023-01" db="EMBL/GenBank/DDBJ databases">
        <title>Genome assembly of the deep-sea coral Lophelia pertusa.</title>
        <authorList>
            <person name="Herrera S."/>
            <person name="Cordes E."/>
        </authorList>
    </citation>
    <scope>NUCLEOTIDE SEQUENCE</scope>
    <source>
        <strain evidence="13">USNM1676648</strain>
        <tissue evidence="13">Polyp</tissue>
    </source>
</reference>
<evidence type="ECO:0000256" key="4">
    <source>
        <dbReference type="ARBA" id="ARBA00022692"/>
    </source>
</evidence>
<keyword evidence="7" id="KW-1133">Transmembrane helix</keyword>
<dbReference type="SMART" id="SM00225">
    <property type="entry name" value="BTB"/>
    <property type="match status" value="1"/>
</dbReference>
<dbReference type="AlphaFoldDB" id="A0A9W9YWW4"/>
<evidence type="ECO:0000256" key="5">
    <source>
        <dbReference type="ARBA" id="ARBA00022826"/>
    </source>
</evidence>
<dbReference type="GO" id="GO:0005251">
    <property type="term" value="F:delayed rectifier potassium channel activity"/>
    <property type="evidence" value="ECO:0007669"/>
    <property type="project" value="TreeGrafter"/>
</dbReference>
<dbReference type="InterPro" id="IPR000210">
    <property type="entry name" value="BTB/POZ_dom"/>
</dbReference>
<accession>A0A9W9YWW4</accession>
<dbReference type="Pfam" id="PF00520">
    <property type="entry name" value="Ion_trans"/>
    <property type="match status" value="1"/>
</dbReference>
<evidence type="ECO:0000313" key="13">
    <source>
        <dbReference type="EMBL" id="KAJ7370951.1"/>
    </source>
</evidence>
<evidence type="ECO:0000259" key="12">
    <source>
        <dbReference type="SMART" id="SM00225"/>
    </source>
</evidence>
<feature type="region of interest" description="Disordered" evidence="11">
    <location>
        <begin position="248"/>
        <end position="312"/>
    </location>
</feature>
<comment type="subcellular location">
    <subcellularLocation>
        <location evidence="1">Membrane</location>
        <topology evidence="1">Multi-pass membrane protein</topology>
    </subcellularLocation>
</comment>
<feature type="compositionally biased region" description="Low complexity" evidence="11">
    <location>
        <begin position="1"/>
        <end position="13"/>
    </location>
</feature>
<dbReference type="Proteomes" id="UP001163046">
    <property type="component" value="Unassembled WGS sequence"/>
</dbReference>
<dbReference type="GO" id="GO:0051260">
    <property type="term" value="P:protein homooligomerization"/>
    <property type="evidence" value="ECO:0007669"/>
    <property type="project" value="InterPro"/>
</dbReference>
<gene>
    <name evidence="13" type="ORF">OS493_028563</name>
</gene>
<dbReference type="SUPFAM" id="SSF81324">
    <property type="entry name" value="Voltage-gated potassium channels"/>
    <property type="match status" value="1"/>
</dbReference>
<dbReference type="Pfam" id="PF02214">
    <property type="entry name" value="BTB_2"/>
    <property type="match status" value="1"/>
</dbReference>
<keyword evidence="14" id="KW-1185">Reference proteome</keyword>
<evidence type="ECO:0000256" key="7">
    <source>
        <dbReference type="ARBA" id="ARBA00022989"/>
    </source>
</evidence>
<proteinExistence type="predicted"/>
<dbReference type="GO" id="GO:0001508">
    <property type="term" value="P:action potential"/>
    <property type="evidence" value="ECO:0007669"/>
    <property type="project" value="TreeGrafter"/>
</dbReference>
<keyword evidence="4" id="KW-0812">Transmembrane</keyword>
<evidence type="ECO:0000256" key="2">
    <source>
        <dbReference type="ARBA" id="ARBA00022448"/>
    </source>
</evidence>
<keyword evidence="10" id="KW-0407">Ion channel</keyword>
<name>A0A9W9YWW4_9CNID</name>
<keyword evidence="5" id="KW-0631">Potassium channel</keyword>
<dbReference type="InterPro" id="IPR011333">
    <property type="entry name" value="SKP1/BTB/POZ_sf"/>
</dbReference>
<protein>
    <recommendedName>
        <fullName evidence="12">BTB domain-containing protein</fullName>
    </recommendedName>
</protein>
<dbReference type="InterPro" id="IPR003131">
    <property type="entry name" value="T1-type_BTB"/>
</dbReference>
<feature type="domain" description="BTB" evidence="12">
    <location>
        <begin position="46"/>
        <end position="137"/>
    </location>
</feature>
<feature type="region of interest" description="Disordered" evidence="11">
    <location>
        <begin position="1"/>
        <end position="22"/>
    </location>
</feature>
<dbReference type="OrthoDB" id="415460at2759"/>
<dbReference type="Gene3D" id="3.30.710.10">
    <property type="entry name" value="Potassium Channel Kv1.1, Chain A"/>
    <property type="match status" value="1"/>
</dbReference>
<dbReference type="InterPro" id="IPR028325">
    <property type="entry name" value="VG_K_chnl"/>
</dbReference>
<dbReference type="GO" id="GO:0008076">
    <property type="term" value="C:voltage-gated potassium channel complex"/>
    <property type="evidence" value="ECO:0007669"/>
    <property type="project" value="InterPro"/>
</dbReference>
<keyword evidence="6" id="KW-0630">Potassium</keyword>